<evidence type="ECO:0000256" key="1">
    <source>
        <dbReference type="ARBA" id="ARBA00022729"/>
    </source>
</evidence>
<organism evidence="3 4">
    <name type="scientific">Spirosoma validum</name>
    <dbReference type="NCBI Taxonomy" id="2771355"/>
    <lineage>
        <taxon>Bacteria</taxon>
        <taxon>Pseudomonadati</taxon>
        <taxon>Bacteroidota</taxon>
        <taxon>Cytophagia</taxon>
        <taxon>Cytophagales</taxon>
        <taxon>Cytophagaceae</taxon>
        <taxon>Spirosoma</taxon>
    </lineage>
</organism>
<protein>
    <submittedName>
        <fullName evidence="3">Uncharacterized protein</fullName>
    </submittedName>
</protein>
<dbReference type="Proteomes" id="UP000653797">
    <property type="component" value="Unassembled WGS sequence"/>
</dbReference>
<dbReference type="SUPFAM" id="SSF81901">
    <property type="entry name" value="HCP-like"/>
    <property type="match status" value="1"/>
</dbReference>
<evidence type="ECO:0000313" key="4">
    <source>
        <dbReference type="Proteomes" id="UP000653797"/>
    </source>
</evidence>
<name>A0A927B904_9BACT</name>
<dbReference type="PANTHER" id="PTHR43037">
    <property type="entry name" value="UNNAMED PRODUCT-RELATED"/>
    <property type="match status" value="1"/>
</dbReference>
<dbReference type="Gene3D" id="3.40.50.1820">
    <property type="entry name" value="alpha/beta hydrolase"/>
    <property type="match status" value="1"/>
</dbReference>
<dbReference type="SUPFAM" id="SSF53474">
    <property type="entry name" value="alpha/beta-Hydrolases"/>
    <property type="match status" value="1"/>
</dbReference>
<accession>A0A927B904</accession>
<dbReference type="InterPro" id="IPR050955">
    <property type="entry name" value="Plant_Biomass_Hydrol_Est"/>
</dbReference>
<proteinExistence type="predicted"/>
<evidence type="ECO:0000313" key="3">
    <source>
        <dbReference type="EMBL" id="MBD2757483.1"/>
    </source>
</evidence>
<dbReference type="PANTHER" id="PTHR43037:SF1">
    <property type="entry name" value="BLL1128 PROTEIN"/>
    <property type="match status" value="1"/>
</dbReference>
<dbReference type="AlphaFoldDB" id="A0A927B904"/>
<keyword evidence="4" id="KW-1185">Reference proteome</keyword>
<comment type="caution">
    <text evidence="3">The sequence shown here is derived from an EMBL/GenBank/DDBJ whole genome shotgun (WGS) entry which is preliminary data.</text>
</comment>
<sequence>MKRYLLSLFILVITHNVSGQADSAAVYNDRAFASYNQKNYAKSLYWTEKLLATGIKDYQNNYNYYRAVISACQTKEDDKAKTYFEELVNKHLHYSMYYDFQQDSTLLTCVSSTQTWQKAIALTKPKYDSVQTANRRYYQGITDTTKRLNTSALLDHQRLAKLIGEGDFDRVYQRLKNYNSYQTPPVLDQWTLYQIRINDTLTVPFLIHIPKQYHPGQKTPLYVFLQGAVRGRPQFMVRGNAPSYEAPVFEKALAEGAFILYPFARKDLHWLYHPLAFQAILTEVAFLKSLYNIDDNRVWLAGHSNGGEGAFYFAINQPTTFASFLAFTYFPQSYITNTPLRNLSNNRPFYGVNAKSDHLFKLSKVDSIYRYAQGIGANWQNYALDGDHGLPLNQANRVRFAYDSLFARVRNPFSPTIRWETDNIHNGRCDWLAITQLDTVTAPAAWVHSYNPEVTTRENRGKVNFNTHKTGVIEARIQHNTITVRTSGVREFTFYVYPELVDISKPIVFIVNGKATKPRPIAKNKRALGLAFTQMKDRVLLPVDNMVVSVSR</sequence>
<dbReference type="InterPro" id="IPR029058">
    <property type="entry name" value="AB_hydrolase_fold"/>
</dbReference>
<evidence type="ECO:0000256" key="2">
    <source>
        <dbReference type="SAM" id="SignalP"/>
    </source>
</evidence>
<keyword evidence="1 2" id="KW-0732">Signal</keyword>
<dbReference type="RefSeq" id="WP_191043107.1">
    <property type="nucleotide sequence ID" value="NZ_JACXAA010000023.1"/>
</dbReference>
<feature type="chain" id="PRO_5037219320" evidence="2">
    <location>
        <begin position="22"/>
        <end position="552"/>
    </location>
</feature>
<feature type="signal peptide" evidence="2">
    <location>
        <begin position="1"/>
        <end position="21"/>
    </location>
</feature>
<reference evidence="3" key="1">
    <citation type="submission" date="2020-09" db="EMBL/GenBank/DDBJ databases">
        <authorList>
            <person name="Kim M.K."/>
        </authorList>
    </citation>
    <scope>NUCLEOTIDE SEQUENCE</scope>
    <source>
        <strain evidence="3">BT704</strain>
    </source>
</reference>
<dbReference type="EMBL" id="JACXAA010000023">
    <property type="protein sequence ID" value="MBD2757483.1"/>
    <property type="molecule type" value="Genomic_DNA"/>
</dbReference>
<gene>
    <name evidence="3" type="ORF">IC230_31730</name>
</gene>